<evidence type="ECO:0000259" key="9">
    <source>
        <dbReference type="Pfam" id="PF01694"/>
    </source>
</evidence>
<evidence type="ECO:0000256" key="4">
    <source>
        <dbReference type="ARBA" id="ARBA00022692"/>
    </source>
</evidence>
<keyword evidence="7 8" id="KW-0472">Membrane</keyword>
<dbReference type="InterPro" id="IPR035952">
    <property type="entry name" value="Rhomboid-like_sf"/>
</dbReference>
<dbReference type="Proteomes" id="UP000231960">
    <property type="component" value="Unassembled WGS sequence"/>
</dbReference>
<feature type="transmembrane region" description="Helical" evidence="8">
    <location>
        <begin position="89"/>
        <end position="107"/>
    </location>
</feature>
<feature type="transmembrane region" description="Helical" evidence="8">
    <location>
        <begin position="66"/>
        <end position="84"/>
    </location>
</feature>
<dbReference type="SUPFAM" id="SSF144091">
    <property type="entry name" value="Rhomboid-like"/>
    <property type="match status" value="1"/>
</dbReference>
<dbReference type="OrthoDB" id="465874at2"/>
<evidence type="ECO:0000256" key="5">
    <source>
        <dbReference type="ARBA" id="ARBA00022801"/>
    </source>
</evidence>
<feature type="transmembrane region" description="Helical" evidence="8">
    <location>
        <begin position="113"/>
        <end position="131"/>
    </location>
</feature>
<comment type="subcellular location">
    <subcellularLocation>
        <location evidence="1">Membrane</location>
        <topology evidence="1">Multi-pass membrane protein</topology>
    </subcellularLocation>
</comment>
<accession>A0A2M9R7Z9</accession>
<dbReference type="InterPro" id="IPR022764">
    <property type="entry name" value="Peptidase_S54_rhomboid_dom"/>
</dbReference>
<sequence>MNTDKLKYHSGVFFAPFIFILTMWIVAYANWKLGWDYEEYGIFPREISGLKGILFSPFIHGDISHITNNSLALIVLLTMVAFFYRKNYLTVIILGWLLSGFLTWLIGRPSFHIGASGLVYVLTSYLFFSGLKTKYYRLMAASLVVVMLYGSSVWYMFPNVKDGISWEGHLSGFIIGVILAYLLPQSEYEPTYKYDWQRPDYNPSEDSFMQLFDEEGNFSPPPPPEETVIKQDENGYFYGSSTQSVNVQYTLTEKSKPDSSQ</sequence>
<dbReference type="GO" id="GO:0004252">
    <property type="term" value="F:serine-type endopeptidase activity"/>
    <property type="evidence" value="ECO:0007669"/>
    <property type="project" value="InterPro"/>
</dbReference>
<dbReference type="PANTHER" id="PTHR43066:SF1">
    <property type="entry name" value="RHOMBOID PROTEIN 2"/>
    <property type="match status" value="1"/>
</dbReference>
<evidence type="ECO:0000313" key="10">
    <source>
        <dbReference type="EMBL" id="PJR04974.1"/>
    </source>
</evidence>
<feature type="transmembrane region" description="Helical" evidence="8">
    <location>
        <begin position="163"/>
        <end position="183"/>
    </location>
</feature>
<evidence type="ECO:0000256" key="1">
    <source>
        <dbReference type="ARBA" id="ARBA00004141"/>
    </source>
</evidence>
<comment type="caution">
    <text evidence="10">The sequence shown here is derived from an EMBL/GenBank/DDBJ whole genome shotgun (WGS) entry which is preliminary data.</text>
</comment>
<keyword evidence="5" id="KW-0378">Hydrolase</keyword>
<dbReference type="Gene3D" id="1.20.1540.10">
    <property type="entry name" value="Rhomboid-like"/>
    <property type="match status" value="1"/>
</dbReference>
<dbReference type="EMBL" id="NIPO01000001">
    <property type="protein sequence ID" value="PJR04974.1"/>
    <property type="molecule type" value="Genomic_DNA"/>
</dbReference>
<reference evidence="10 11" key="1">
    <citation type="submission" date="2017-06" db="EMBL/GenBank/DDBJ databases">
        <title>Description of Avrilella dinanensis gen. nov. sp. nov.</title>
        <authorList>
            <person name="Leyer C."/>
            <person name="Sassi M."/>
            <person name="Minet J."/>
            <person name="Kayal S."/>
            <person name="Cattoir V."/>
        </authorList>
    </citation>
    <scope>NUCLEOTIDE SEQUENCE [LARGE SCALE GENOMIC DNA]</scope>
    <source>
        <strain evidence="10 11">UR159</strain>
    </source>
</reference>
<gene>
    <name evidence="10" type="ORF">CDL10_10785</name>
</gene>
<dbReference type="GO" id="GO:0006508">
    <property type="term" value="P:proteolysis"/>
    <property type="evidence" value="ECO:0007669"/>
    <property type="project" value="UniProtKB-KW"/>
</dbReference>
<keyword evidence="11" id="KW-1185">Reference proteome</keyword>
<dbReference type="AlphaFoldDB" id="A0A2M9R7Z9"/>
<evidence type="ECO:0000256" key="6">
    <source>
        <dbReference type="ARBA" id="ARBA00022989"/>
    </source>
</evidence>
<feature type="transmembrane region" description="Helical" evidence="8">
    <location>
        <begin position="138"/>
        <end position="157"/>
    </location>
</feature>
<keyword evidence="3 10" id="KW-0645">Protease</keyword>
<evidence type="ECO:0000256" key="2">
    <source>
        <dbReference type="ARBA" id="ARBA00009045"/>
    </source>
</evidence>
<dbReference type="RefSeq" id="WP_100678533.1">
    <property type="nucleotide sequence ID" value="NZ_NIPO01000001.1"/>
</dbReference>
<evidence type="ECO:0000256" key="7">
    <source>
        <dbReference type="ARBA" id="ARBA00023136"/>
    </source>
</evidence>
<dbReference type="PANTHER" id="PTHR43066">
    <property type="entry name" value="RHOMBOID-RELATED PROTEIN"/>
    <property type="match status" value="1"/>
</dbReference>
<keyword evidence="6 8" id="KW-1133">Transmembrane helix</keyword>
<evidence type="ECO:0000313" key="11">
    <source>
        <dbReference type="Proteomes" id="UP000231960"/>
    </source>
</evidence>
<proteinExistence type="inferred from homology"/>
<organism evidence="10 11">
    <name type="scientific">Avrilella dinanensis</name>
    <dbReference type="NCBI Taxonomy" id="2008672"/>
    <lineage>
        <taxon>Bacteria</taxon>
        <taxon>Pseudomonadati</taxon>
        <taxon>Bacteroidota</taxon>
        <taxon>Flavobacteriia</taxon>
        <taxon>Flavobacteriales</taxon>
        <taxon>Flavobacteriaceae</taxon>
        <taxon>Avrilella</taxon>
    </lineage>
</organism>
<keyword evidence="4 8" id="KW-0812">Transmembrane</keyword>
<name>A0A2M9R7Z9_9FLAO</name>
<feature type="transmembrane region" description="Helical" evidence="8">
    <location>
        <begin position="12"/>
        <end position="31"/>
    </location>
</feature>
<feature type="domain" description="Peptidase S54 rhomboid" evidence="9">
    <location>
        <begin position="53"/>
        <end position="183"/>
    </location>
</feature>
<comment type="similarity">
    <text evidence="2">Belongs to the peptidase S54 family.</text>
</comment>
<dbReference type="Pfam" id="PF01694">
    <property type="entry name" value="Rhomboid"/>
    <property type="match status" value="1"/>
</dbReference>
<dbReference type="GO" id="GO:0016020">
    <property type="term" value="C:membrane"/>
    <property type="evidence" value="ECO:0007669"/>
    <property type="project" value="UniProtKB-SubCell"/>
</dbReference>
<protein>
    <submittedName>
        <fullName evidence="10">Rhomboid family intramembrane serine protease</fullName>
    </submittedName>
</protein>
<evidence type="ECO:0000256" key="3">
    <source>
        <dbReference type="ARBA" id="ARBA00022670"/>
    </source>
</evidence>
<evidence type="ECO:0000256" key="8">
    <source>
        <dbReference type="SAM" id="Phobius"/>
    </source>
</evidence>